<dbReference type="SUPFAM" id="SSF48695">
    <property type="entry name" value="Multiheme cytochromes"/>
    <property type="match status" value="1"/>
</dbReference>
<keyword evidence="5" id="KW-1185">Reference proteome</keyword>
<dbReference type="Gene3D" id="1.10.1130.10">
    <property type="entry name" value="Flavocytochrome C3, Chain A"/>
    <property type="match status" value="1"/>
</dbReference>
<evidence type="ECO:0000313" key="4">
    <source>
        <dbReference type="EMBL" id="CCU74047.1"/>
    </source>
</evidence>
<dbReference type="InterPro" id="IPR023155">
    <property type="entry name" value="Cyt_c-552/4"/>
</dbReference>
<dbReference type="AlphaFoldDB" id="M5DW55"/>
<feature type="signal peptide" evidence="2">
    <location>
        <begin position="1"/>
        <end position="22"/>
    </location>
</feature>
<dbReference type="RefSeq" id="WP_015488747.1">
    <property type="nucleotide sequence ID" value="NC_020888.1"/>
</dbReference>
<evidence type="ECO:0000256" key="1">
    <source>
        <dbReference type="ARBA" id="ARBA00022729"/>
    </source>
</evidence>
<dbReference type="eggNOG" id="COG3391">
    <property type="taxonomic scope" value="Bacteria"/>
</dbReference>
<protein>
    <recommendedName>
        <fullName evidence="3">Cytochrome c-552/4 domain-containing protein</fullName>
    </recommendedName>
</protein>
<accession>M5DW55</accession>
<dbReference type="HOGENOM" id="CLU_045674_0_0_6"/>
<organism evidence="4 5">
    <name type="scientific">Thalassolituus oleivorans MIL-1</name>
    <dbReference type="NCBI Taxonomy" id="1298593"/>
    <lineage>
        <taxon>Bacteria</taxon>
        <taxon>Pseudomonadati</taxon>
        <taxon>Pseudomonadota</taxon>
        <taxon>Gammaproteobacteria</taxon>
        <taxon>Oceanospirillales</taxon>
        <taxon>Oceanospirillaceae</taxon>
        <taxon>Thalassolituus</taxon>
    </lineage>
</organism>
<gene>
    <name evidence="4" type="ORF">TOL_3664</name>
</gene>
<reference evidence="4 5" key="1">
    <citation type="journal article" date="2013" name="Genome Announc.">
        <title>Genome Sequence of Thalassolituus oleivorans MIL-1 (DSM 14913T).</title>
        <authorList>
            <person name="Golyshin P.N."/>
            <person name="Werner J."/>
            <person name="Chernikova T.N."/>
            <person name="Tran H."/>
            <person name="Ferrer M."/>
            <person name="Yakimov M.M."/>
            <person name="Teeling H."/>
            <person name="Golyshina O.V."/>
        </authorList>
    </citation>
    <scope>NUCLEOTIDE SEQUENCE [LARGE SCALE GENOMIC DNA]</scope>
    <source>
        <strain evidence="4 5">MIL-1</strain>
    </source>
</reference>
<dbReference type="InterPro" id="IPR036280">
    <property type="entry name" value="Multihaem_cyt_sf"/>
</dbReference>
<dbReference type="PANTHER" id="PTHR35038">
    <property type="entry name" value="DISSIMILATORY SULFITE REDUCTASE SIRA"/>
    <property type="match status" value="1"/>
</dbReference>
<sequence length="431" mass="46594">MNKGLLPIIFAFFICAASAVQALPQNDERVHEGVASCANSVCHGRAAPKDGSDVNLNEYRIWLKNDAHSLAYKVLLNDKSKMIAANLGLPDAHTAKICLDCHADNVAPEYRGAKFQISDGVGCESCHGGSQNWLATHTGKDATHPQNLANGLYALTDPDAKAGLCLSCHQGTKDKLATHKIMGAGHPRLRFDMAVFSANQPRHYDLDADYFARGKSELAPADAWLSGLTNAAIGSLELIEDHFDRGQVFPELALFDCHSCHHGMNDKRWNANSTLAPGSVRLNLSQVRLLADVIAPLDLFSSGELTSMRTAINAVNSGSQASVTQVKAGAAALTLQLRSIKAVLAEASLDAVAWAAIRENMLKQAARGAYSDFIMAEQMFLALDTLNMAINPNGTYQREVDAIFATVKDESHFSPANFKQASQQFYQRLGK</sequence>
<proteinExistence type="predicted"/>
<evidence type="ECO:0000313" key="5">
    <source>
        <dbReference type="Proteomes" id="UP000011866"/>
    </source>
</evidence>
<evidence type="ECO:0000259" key="3">
    <source>
        <dbReference type="Pfam" id="PF13435"/>
    </source>
</evidence>
<dbReference type="InterPro" id="IPR051829">
    <property type="entry name" value="Multiheme_Cytochr_ET"/>
</dbReference>
<dbReference type="Pfam" id="PF13435">
    <property type="entry name" value="Cytochrome_C554"/>
    <property type="match status" value="1"/>
</dbReference>
<evidence type="ECO:0000256" key="2">
    <source>
        <dbReference type="SAM" id="SignalP"/>
    </source>
</evidence>
<dbReference type="Proteomes" id="UP000011866">
    <property type="component" value="Chromosome"/>
</dbReference>
<name>M5DW55_9GAMM</name>
<feature type="domain" description="Cytochrome c-552/4" evidence="3">
    <location>
        <begin position="57"/>
        <end position="128"/>
    </location>
</feature>
<dbReference type="KEGG" id="tol:TOL_3664"/>
<keyword evidence="1 2" id="KW-0732">Signal</keyword>
<dbReference type="EMBL" id="HF680312">
    <property type="protein sequence ID" value="CCU74047.1"/>
    <property type="molecule type" value="Genomic_DNA"/>
</dbReference>
<dbReference type="GeneID" id="79178357"/>
<feature type="chain" id="PRO_5004065700" description="Cytochrome c-552/4 domain-containing protein" evidence="2">
    <location>
        <begin position="23"/>
        <end position="431"/>
    </location>
</feature>
<dbReference type="PANTHER" id="PTHR35038:SF8">
    <property type="entry name" value="C-TYPE POLYHEME CYTOCHROME OMCC"/>
    <property type="match status" value="1"/>
</dbReference>